<keyword evidence="2" id="KW-1003">Cell membrane</keyword>
<proteinExistence type="predicted"/>
<dbReference type="RefSeq" id="WP_308913182.1">
    <property type="nucleotide sequence ID" value="NZ_JAVGVR010000001.1"/>
</dbReference>
<keyword evidence="8" id="KW-1185">Reference proteome</keyword>
<keyword evidence="3 6" id="KW-0812">Transmembrane</keyword>
<feature type="transmembrane region" description="Helical" evidence="6">
    <location>
        <begin position="239"/>
        <end position="255"/>
    </location>
</feature>
<evidence type="ECO:0000256" key="1">
    <source>
        <dbReference type="ARBA" id="ARBA00004651"/>
    </source>
</evidence>
<feature type="transmembrane region" description="Helical" evidence="6">
    <location>
        <begin position="135"/>
        <end position="152"/>
    </location>
</feature>
<dbReference type="PANTHER" id="PTHR30482">
    <property type="entry name" value="HIGH-AFFINITY BRANCHED-CHAIN AMINO ACID TRANSPORT SYSTEM PERMEASE"/>
    <property type="match status" value="1"/>
</dbReference>
<name>A0AA90R4J0_9BACI</name>
<evidence type="ECO:0000256" key="2">
    <source>
        <dbReference type="ARBA" id="ARBA00022475"/>
    </source>
</evidence>
<feature type="transmembrane region" description="Helical" evidence="6">
    <location>
        <begin position="183"/>
        <end position="203"/>
    </location>
</feature>
<feature type="transmembrane region" description="Helical" evidence="6">
    <location>
        <begin position="60"/>
        <end position="82"/>
    </location>
</feature>
<accession>A0AA90R4J0</accession>
<dbReference type="AlphaFoldDB" id="A0AA90R4J0"/>
<sequence>MDAIFNPYYVDIIVFLIIYIVLGLGLNLITGYAGQVSLGHAAFFGIGAYSSAILSTKADLNPWLAILFAIVITVIISAILGLPSLRVREDFLAITTLGMGLIIQSFFKNASITGGAFGIDMIPTLSLFGMKLENVSYLVLLLIVMLIGIYVVRKMTQSRIGRAWMVIREDDVVAQSMGINTTYYKVLVFAIGGAYAGAAGAFFAHKVTYISSDSFGFSISATILSMVVIGGLGSIRGTLFGVSVLYLLPELFRLFQFTFIDMKYLDMYKMMLYGLLMVVMMRYRPNGIFGKQGAKKVLVKSLRKRKSAKGGEHVA</sequence>
<dbReference type="InterPro" id="IPR043428">
    <property type="entry name" value="LivM-like"/>
</dbReference>
<gene>
    <name evidence="7" type="ORF">RCG21_11785</name>
</gene>
<evidence type="ECO:0000256" key="6">
    <source>
        <dbReference type="SAM" id="Phobius"/>
    </source>
</evidence>
<keyword evidence="5 6" id="KW-0472">Membrane</keyword>
<dbReference type="InterPro" id="IPR001851">
    <property type="entry name" value="ABC_transp_permease"/>
</dbReference>
<dbReference type="GO" id="GO:0015658">
    <property type="term" value="F:branched-chain amino acid transmembrane transporter activity"/>
    <property type="evidence" value="ECO:0007669"/>
    <property type="project" value="InterPro"/>
</dbReference>
<comment type="caution">
    <text evidence="7">The sequence shown here is derived from an EMBL/GenBank/DDBJ whole genome shotgun (WGS) entry which is preliminary data.</text>
</comment>
<protein>
    <submittedName>
        <fullName evidence="7">Branched-chain amino acid ABC transporter permease</fullName>
    </submittedName>
</protein>
<dbReference type="Proteomes" id="UP001178888">
    <property type="component" value="Unassembled WGS sequence"/>
</dbReference>
<reference evidence="7" key="1">
    <citation type="submission" date="2023-08" db="EMBL/GenBank/DDBJ databases">
        <title>Nitrogen cycling bacteria in agricultural field soils.</title>
        <authorList>
            <person name="Jang J."/>
        </authorList>
    </citation>
    <scope>NUCLEOTIDE SEQUENCE</scope>
    <source>
        <strain evidence="7">PS3-36</strain>
    </source>
</reference>
<dbReference type="GO" id="GO:0005886">
    <property type="term" value="C:plasma membrane"/>
    <property type="evidence" value="ECO:0007669"/>
    <property type="project" value="UniProtKB-SubCell"/>
</dbReference>
<dbReference type="EMBL" id="JAVGVR010000001">
    <property type="protein sequence ID" value="MDQ6597026.1"/>
    <property type="molecule type" value="Genomic_DNA"/>
</dbReference>
<feature type="transmembrane region" description="Helical" evidence="6">
    <location>
        <begin position="12"/>
        <end position="29"/>
    </location>
</feature>
<evidence type="ECO:0000313" key="8">
    <source>
        <dbReference type="Proteomes" id="UP001178888"/>
    </source>
</evidence>
<evidence type="ECO:0000256" key="4">
    <source>
        <dbReference type="ARBA" id="ARBA00022989"/>
    </source>
</evidence>
<organism evidence="7 8">
    <name type="scientific">Bacillus salipaludis</name>
    <dbReference type="NCBI Taxonomy" id="2547811"/>
    <lineage>
        <taxon>Bacteria</taxon>
        <taxon>Bacillati</taxon>
        <taxon>Bacillota</taxon>
        <taxon>Bacilli</taxon>
        <taxon>Bacillales</taxon>
        <taxon>Bacillaceae</taxon>
        <taxon>Bacillus</taxon>
    </lineage>
</organism>
<comment type="subcellular location">
    <subcellularLocation>
        <location evidence="1">Cell membrane</location>
        <topology evidence="1">Multi-pass membrane protein</topology>
    </subcellularLocation>
</comment>
<evidence type="ECO:0000313" key="7">
    <source>
        <dbReference type="EMBL" id="MDQ6597026.1"/>
    </source>
</evidence>
<feature type="transmembrane region" description="Helical" evidence="6">
    <location>
        <begin position="215"/>
        <end position="232"/>
    </location>
</feature>
<dbReference type="Pfam" id="PF02653">
    <property type="entry name" value="BPD_transp_2"/>
    <property type="match status" value="1"/>
</dbReference>
<evidence type="ECO:0000256" key="5">
    <source>
        <dbReference type="ARBA" id="ARBA00023136"/>
    </source>
</evidence>
<dbReference type="PANTHER" id="PTHR30482:SF10">
    <property type="entry name" value="HIGH-AFFINITY BRANCHED-CHAIN AMINO ACID TRANSPORT PROTEIN BRAE"/>
    <property type="match status" value="1"/>
</dbReference>
<evidence type="ECO:0000256" key="3">
    <source>
        <dbReference type="ARBA" id="ARBA00022692"/>
    </source>
</evidence>
<keyword evidence="4 6" id="KW-1133">Transmembrane helix</keyword>
<dbReference type="CDD" id="cd06581">
    <property type="entry name" value="TM_PBP1_LivM_like"/>
    <property type="match status" value="1"/>
</dbReference>